<proteinExistence type="predicted"/>
<dbReference type="InterPro" id="IPR052704">
    <property type="entry name" value="ECF_Sigma-70_Domain"/>
</dbReference>
<comment type="caution">
    <text evidence="2">The sequence shown here is derived from an EMBL/GenBank/DDBJ whole genome shotgun (WGS) entry which is preliminary data.</text>
</comment>
<dbReference type="InterPro" id="IPR032710">
    <property type="entry name" value="NTF2-like_dom_sf"/>
</dbReference>
<keyword evidence="3" id="KW-1185">Reference proteome</keyword>
<evidence type="ECO:0000313" key="2">
    <source>
        <dbReference type="EMBL" id="GIH28096.1"/>
    </source>
</evidence>
<dbReference type="PANTHER" id="PTHR30173">
    <property type="entry name" value="SIGMA 19 FACTOR"/>
    <property type="match status" value="1"/>
</dbReference>
<sequence>MTEAAAESLADLLDERRHLLNVALWMFGSATAADQIVQETYRRWYALDDTRRAAITTPRAWLTRVTGGICLDLLATTATGAAATLRPGPPAFVEVRHRPGQTTPDLHNHAVRGFAAACHTGDTTAIRKTLAVDAMVVSDTGGKLRTPAHPTYGADAVTRFVAPLLTRHPGTDMTVESVNGRTGLVLRRSGRAVAVTTLSVAGSEITAIWIVLNPDKLHHWHHP</sequence>
<reference evidence="2" key="1">
    <citation type="submission" date="2021-01" db="EMBL/GenBank/DDBJ databases">
        <title>Whole genome shotgun sequence of Acrocarpospora phusangensis NBRC 108782.</title>
        <authorList>
            <person name="Komaki H."/>
            <person name="Tamura T."/>
        </authorList>
    </citation>
    <scope>NUCLEOTIDE SEQUENCE</scope>
    <source>
        <strain evidence="2">NBRC 108782</strain>
    </source>
</reference>
<dbReference type="EMBL" id="BOOA01000071">
    <property type="protein sequence ID" value="GIH28096.1"/>
    <property type="molecule type" value="Genomic_DNA"/>
</dbReference>
<name>A0A919UN52_9ACTN</name>
<dbReference type="InterPro" id="IPR007627">
    <property type="entry name" value="RNA_pol_sigma70_r2"/>
</dbReference>
<evidence type="ECO:0000259" key="1">
    <source>
        <dbReference type="Pfam" id="PF04542"/>
    </source>
</evidence>
<evidence type="ECO:0000313" key="3">
    <source>
        <dbReference type="Proteomes" id="UP000640052"/>
    </source>
</evidence>
<dbReference type="Pfam" id="PF04542">
    <property type="entry name" value="Sigma70_r2"/>
    <property type="match status" value="1"/>
</dbReference>
<dbReference type="GO" id="GO:0016987">
    <property type="term" value="F:sigma factor activity"/>
    <property type="evidence" value="ECO:0007669"/>
    <property type="project" value="TreeGrafter"/>
</dbReference>
<feature type="domain" description="RNA polymerase sigma-70 region 2" evidence="1">
    <location>
        <begin position="16"/>
        <end position="76"/>
    </location>
</feature>
<protein>
    <recommendedName>
        <fullName evidence="1">RNA polymerase sigma-70 region 2 domain-containing protein</fullName>
    </recommendedName>
</protein>
<accession>A0A919UN52</accession>
<dbReference type="Gene3D" id="1.10.1740.10">
    <property type="match status" value="1"/>
</dbReference>
<dbReference type="RefSeq" id="WP_204044732.1">
    <property type="nucleotide sequence ID" value="NZ_BOOA01000071.1"/>
</dbReference>
<dbReference type="PANTHER" id="PTHR30173:SF43">
    <property type="entry name" value="ECF RNA POLYMERASE SIGMA FACTOR SIGI-RELATED"/>
    <property type="match status" value="1"/>
</dbReference>
<organism evidence="2 3">
    <name type="scientific">Acrocarpospora phusangensis</name>
    <dbReference type="NCBI Taxonomy" id="1070424"/>
    <lineage>
        <taxon>Bacteria</taxon>
        <taxon>Bacillati</taxon>
        <taxon>Actinomycetota</taxon>
        <taxon>Actinomycetes</taxon>
        <taxon>Streptosporangiales</taxon>
        <taxon>Streptosporangiaceae</taxon>
        <taxon>Acrocarpospora</taxon>
    </lineage>
</organism>
<dbReference type="SUPFAM" id="SSF54427">
    <property type="entry name" value="NTF2-like"/>
    <property type="match status" value="1"/>
</dbReference>
<dbReference type="GO" id="GO:0006352">
    <property type="term" value="P:DNA-templated transcription initiation"/>
    <property type="evidence" value="ECO:0007669"/>
    <property type="project" value="InterPro"/>
</dbReference>
<dbReference type="Proteomes" id="UP000640052">
    <property type="component" value="Unassembled WGS sequence"/>
</dbReference>
<gene>
    <name evidence="2" type="ORF">Aph01nite_64060</name>
</gene>
<dbReference type="AlphaFoldDB" id="A0A919UN52"/>
<dbReference type="InterPro" id="IPR013325">
    <property type="entry name" value="RNA_pol_sigma_r2"/>
</dbReference>
<dbReference type="SUPFAM" id="SSF88946">
    <property type="entry name" value="Sigma2 domain of RNA polymerase sigma factors"/>
    <property type="match status" value="1"/>
</dbReference>